<organism evidence="1 2">
    <name type="scientific">Clunio marinus</name>
    <dbReference type="NCBI Taxonomy" id="568069"/>
    <lineage>
        <taxon>Eukaryota</taxon>
        <taxon>Metazoa</taxon>
        <taxon>Ecdysozoa</taxon>
        <taxon>Arthropoda</taxon>
        <taxon>Hexapoda</taxon>
        <taxon>Insecta</taxon>
        <taxon>Pterygota</taxon>
        <taxon>Neoptera</taxon>
        <taxon>Endopterygota</taxon>
        <taxon>Diptera</taxon>
        <taxon>Nematocera</taxon>
        <taxon>Chironomoidea</taxon>
        <taxon>Chironomidae</taxon>
        <taxon>Clunio</taxon>
    </lineage>
</organism>
<proteinExistence type="predicted"/>
<reference evidence="1 2" key="1">
    <citation type="submission" date="2015-04" db="EMBL/GenBank/DDBJ databases">
        <authorList>
            <person name="Syromyatnikov M.Y."/>
            <person name="Popov V.N."/>
        </authorList>
    </citation>
    <scope>NUCLEOTIDE SEQUENCE [LARGE SCALE GENOMIC DNA]</scope>
</reference>
<protein>
    <submittedName>
        <fullName evidence="1">CLUMA_CG017374, isoform A</fullName>
    </submittedName>
</protein>
<evidence type="ECO:0000313" key="1">
    <source>
        <dbReference type="EMBL" id="CRL04276.1"/>
    </source>
</evidence>
<dbReference type="EMBL" id="CVRI01000063">
    <property type="protein sequence ID" value="CRL04276.1"/>
    <property type="molecule type" value="Genomic_DNA"/>
</dbReference>
<sequence length="89" mass="10368">MFGMSNEEILEPFKIFDCGKALWDCWKILNKAINNISTLMFPSSSNEVTSTTSLCVDNDKTESSLRHSITLITIHHQRHHHHHRHALKW</sequence>
<dbReference type="AlphaFoldDB" id="A0A1J1IXH1"/>
<name>A0A1J1IXH1_9DIPT</name>
<keyword evidence="2" id="KW-1185">Reference proteome</keyword>
<evidence type="ECO:0000313" key="2">
    <source>
        <dbReference type="Proteomes" id="UP000183832"/>
    </source>
</evidence>
<accession>A0A1J1IXH1</accession>
<dbReference type="Proteomes" id="UP000183832">
    <property type="component" value="Unassembled WGS sequence"/>
</dbReference>
<gene>
    <name evidence="1" type="ORF">CLUMA_CG017374</name>
</gene>